<dbReference type="AlphaFoldDB" id="A0AAW6U2R1"/>
<dbReference type="Proteomes" id="UP001431532">
    <property type="component" value="Unassembled WGS sequence"/>
</dbReference>
<organism evidence="2 3">
    <name type="scientific">Peloplasma aerotolerans</name>
    <dbReference type="NCBI Taxonomy" id="3044389"/>
    <lineage>
        <taxon>Bacteria</taxon>
        <taxon>Bacillati</taxon>
        <taxon>Mycoplasmatota</taxon>
        <taxon>Mollicutes</taxon>
        <taxon>Acholeplasmatales</taxon>
        <taxon>Acholeplasmataceae</taxon>
        <taxon>Peloplasma</taxon>
    </lineage>
</organism>
<evidence type="ECO:0000256" key="1">
    <source>
        <dbReference type="SAM" id="Phobius"/>
    </source>
</evidence>
<keyword evidence="1" id="KW-0812">Transmembrane</keyword>
<accession>A0AAW6U2R1</accession>
<keyword evidence="3" id="KW-1185">Reference proteome</keyword>
<comment type="caution">
    <text evidence="2">The sequence shown here is derived from an EMBL/GenBank/DDBJ whole genome shotgun (WGS) entry which is preliminary data.</text>
</comment>
<dbReference type="EMBL" id="JASCXW010000003">
    <property type="protein sequence ID" value="MDI6452256.1"/>
    <property type="molecule type" value="Genomic_DNA"/>
</dbReference>
<protein>
    <submittedName>
        <fullName evidence="2">Uncharacterized protein</fullName>
    </submittedName>
</protein>
<gene>
    <name evidence="2" type="ORF">QJ521_01660</name>
</gene>
<dbReference type="RefSeq" id="WP_282838671.1">
    <property type="nucleotide sequence ID" value="NZ_JASCXW010000003.1"/>
</dbReference>
<name>A0AAW6U2R1_9MOLU</name>
<keyword evidence="1" id="KW-0472">Membrane</keyword>
<feature type="transmembrane region" description="Helical" evidence="1">
    <location>
        <begin position="6"/>
        <end position="26"/>
    </location>
</feature>
<keyword evidence="1" id="KW-1133">Transmembrane helix</keyword>
<sequence>MGMLIIYIASGFAFFILMMNFIVWLFRAKSNALEEHGLREKHQNPWKVQKDEVYGDIEDVWEKFDRKIEKRERENRYKNRNK</sequence>
<reference evidence="2" key="1">
    <citation type="submission" date="2023-05" db="EMBL/GenBank/DDBJ databases">
        <title>Mariniplasma microaerophilum sp. nov., a novel anaerobic mollicute isolated from terrestrial mud volcano, Taman Peninsula, Russia.</title>
        <authorList>
            <person name="Khomyakova M.A."/>
            <person name="Merkel A.Y."/>
            <person name="Slobodkin A.I."/>
        </authorList>
    </citation>
    <scope>NUCLEOTIDE SEQUENCE</scope>
    <source>
        <strain evidence="2">M4Ah</strain>
    </source>
</reference>
<evidence type="ECO:0000313" key="2">
    <source>
        <dbReference type="EMBL" id="MDI6452256.1"/>
    </source>
</evidence>
<proteinExistence type="predicted"/>
<evidence type="ECO:0000313" key="3">
    <source>
        <dbReference type="Proteomes" id="UP001431532"/>
    </source>
</evidence>